<dbReference type="OrthoDB" id="2361502at2"/>
<dbReference type="Pfam" id="PF01521">
    <property type="entry name" value="Fe-S_biosyn"/>
    <property type="match status" value="1"/>
</dbReference>
<gene>
    <name evidence="2" type="ORF">HMPREF9088_0554</name>
</gene>
<name>E6LDW4_ENTI1</name>
<sequence>MELSISSEAQAVIQAKLKTGDRLLLDNEDGHGPFVDHAVSCQLNSGFRLLLVSEAIDAELLADYSIQLPTEIGPVFVKPSGTFLLDAVNCLMIEPSYKRLQLKSDGGILSPNIPIIRKEREDIG</sequence>
<dbReference type="EMBL" id="AEPV01000021">
    <property type="protein sequence ID" value="EFU74558.1"/>
    <property type="molecule type" value="Genomic_DNA"/>
</dbReference>
<keyword evidence="3" id="KW-1185">Reference proteome</keyword>
<dbReference type="Proteomes" id="UP000010296">
    <property type="component" value="Unassembled WGS sequence"/>
</dbReference>
<dbReference type="STRING" id="888064.HMPREF9088_0554"/>
<dbReference type="HOGENOM" id="CLU_141575_0_1_9"/>
<comment type="caution">
    <text evidence="2">The sequence shown here is derived from an EMBL/GenBank/DDBJ whole genome shotgun (WGS) entry which is preliminary data.</text>
</comment>
<organism evidence="2 3">
    <name type="scientific">Enterococcus italicus (strain DSM 15952 / CCUG 50447 / LMG 22039 / TP 1.5)</name>
    <dbReference type="NCBI Taxonomy" id="888064"/>
    <lineage>
        <taxon>Bacteria</taxon>
        <taxon>Bacillati</taxon>
        <taxon>Bacillota</taxon>
        <taxon>Bacilli</taxon>
        <taxon>Lactobacillales</taxon>
        <taxon>Enterococcaceae</taxon>
        <taxon>Enterococcus</taxon>
    </lineage>
</organism>
<dbReference type="Gene3D" id="2.60.300.12">
    <property type="entry name" value="HesB-like domain"/>
    <property type="match status" value="1"/>
</dbReference>
<evidence type="ECO:0000313" key="2">
    <source>
        <dbReference type="EMBL" id="EFU74558.1"/>
    </source>
</evidence>
<dbReference type="RefSeq" id="WP_007207575.1">
    <property type="nucleotide sequence ID" value="NZ_GL622241.1"/>
</dbReference>
<accession>E6LDW4</accession>
<dbReference type="SUPFAM" id="SSF89360">
    <property type="entry name" value="HesB-like domain"/>
    <property type="match status" value="1"/>
</dbReference>
<proteinExistence type="predicted"/>
<dbReference type="AlphaFoldDB" id="E6LDW4"/>
<feature type="domain" description="Core" evidence="1">
    <location>
        <begin position="1"/>
        <end position="116"/>
    </location>
</feature>
<dbReference type="InterPro" id="IPR035903">
    <property type="entry name" value="HesB-like_dom_sf"/>
</dbReference>
<dbReference type="PATRIC" id="fig|888064.11.peg.593"/>
<dbReference type="InterPro" id="IPR000361">
    <property type="entry name" value="ATAP_core_dom"/>
</dbReference>
<dbReference type="eggNOG" id="COG4918">
    <property type="taxonomic scope" value="Bacteria"/>
</dbReference>
<evidence type="ECO:0000259" key="1">
    <source>
        <dbReference type="Pfam" id="PF01521"/>
    </source>
</evidence>
<protein>
    <recommendedName>
        <fullName evidence="1">Core domain-containing protein</fullName>
    </recommendedName>
</protein>
<reference evidence="2 3" key="1">
    <citation type="submission" date="2010-12" db="EMBL/GenBank/DDBJ databases">
        <authorList>
            <person name="Muzny D."/>
            <person name="Qin X."/>
            <person name="Deng J."/>
            <person name="Jiang H."/>
            <person name="Liu Y."/>
            <person name="Qu J."/>
            <person name="Song X.-Z."/>
            <person name="Zhang L."/>
            <person name="Thornton R."/>
            <person name="Coyle M."/>
            <person name="Francisco L."/>
            <person name="Jackson L."/>
            <person name="Javaid M."/>
            <person name="Korchina V."/>
            <person name="Kovar C."/>
            <person name="Mata R."/>
            <person name="Mathew T."/>
            <person name="Ngo R."/>
            <person name="Nguyen L."/>
            <person name="Nguyen N."/>
            <person name="Okwuonu G."/>
            <person name="Ongeri F."/>
            <person name="Pham C."/>
            <person name="Simmons D."/>
            <person name="Wilczek-Boney K."/>
            <person name="Hale W."/>
            <person name="Jakkamsetti A."/>
            <person name="Pham P."/>
            <person name="Ruth R."/>
            <person name="San Lucas F."/>
            <person name="Warren J."/>
            <person name="Zhang J."/>
            <person name="Zhao Z."/>
            <person name="Zhou C."/>
            <person name="Zhu D."/>
            <person name="Lee S."/>
            <person name="Bess C."/>
            <person name="Blankenburg K."/>
            <person name="Forbes L."/>
            <person name="Fu Q."/>
            <person name="Gubbala S."/>
            <person name="Hirani K."/>
            <person name="Jayaseelan J.C."/>
            <person name="Lara F."/>
            <person name="Munidasa M."/>
            <person name="Palculict T."/>
            <person name="Patil S."/>
            <person name="Pu L.-L."/>
            <person name="Saada N."/>
            <person name="Tang L."/>
            <person name="Weissenberger G."/>
            <person name="Zhu Y."/>
            <person name="Hemphill L."/>
            <person name="Shang Y."/>
            <person name="Youmans B."/>
            <person name="Ayvaz T."/>
            <person name="Ross M."/>
            <person name="Santibanez J."/>
            <person name="Aqrawi P."/>
            <person name="Gross S."/>
            <person name="Joshi V."/>
            <person name="Fowler G."/>
            <person name="Nazareth L."/>
            <person name="Reid J."/>
            <person name="Worley K."/>
            <person name="Petrosino J."/>
            <person name="Highlander S."/>
            <person name="Gibbs R."/>
        </authorList>
    </citation>
    <scope>NUCLEOTIDE SEQUENCE [LARGE SCALE GENOMIC DNA]</scope>
    <source>
        <strain evidence="3">DSM 15952 / CCUG 50447 / LMG 22039 / TP 1.5</strain>
    </source>
</reference>
<evidence type="ECO:0000313" key="3">
    <source>
        <dbReference type="Proteomes" id="UP000010296"/>
    </source>
</evidence>